<sequence>MLISSLGVYSFRIFVLYNLMAFQSLLLHLFNQSKIKNYIFYIIIIFYRIITLLDVFTYKYFSKS</sequence>
<gene>
    <name evidence="2" type="ordered locus">BARCL_0802</name>
</gene>
<proteinExistence type="predicted"/>
<protein>
    <submittedName>
        <fullName evidence="2">Uncharacterized protein</fullName>
    </submittedName>
</protein>
<evidence type="ECO:0000313" key="2">
    <source>
        <dbReference type="EMBL" id="CBI76483.1"/>
    </source>
</evidence>
<keyword evidence="1" id="KW-0812">Transmembrane</keyword>
<accession>E6YHZ5</accession>
<evidence type="ECO:0000256" key="1">
    <source>
        <dbReference type="SAM" id="Phobius"/>
    </source>
</evidence>
<evidence type="ECO:0000313" key="3">
    <source>
        <dbReference type="Proteomes" id="UP000009101"/>
    </source>
</evidence>
<organism evidence="2 3">
    <name type="scientific">Bartonella clarridgeiae (strain CCUG 45776 / CIP 104772 / 73)</name>
    <dbReference type="NCBI Taxonomy" id="696125"/>
    <lineage>
        <taxon>Bacteria</taxon>
        <taxon>Pseudomonadati</taxon>
        <taxon>Pseudomonadota</taxon>
        <taxon>Alphaproteobacteria</taxon>
        <taxon>Hyphomicrobiales</taxon>
        <taxon>Bartonellaceae</taxon>
        <taxon>Bartonella</taxon>
    </lineage>
</organism>
<dbReference type="Proteomes" id="UP000009101">
    <property type="component" value="Chromosome"/>
</dbReference>
<reference evidence="3" key="1">
    <citation type="submission" date="2009-11" db="EMBL/GenBank/DDBJ databases">
        <title>Genome sequencing of Bartonella species and comparative genomics.</title>
        <authorList>
            <person name="Engel P."/>
            <person name="Salzburger W."/>
            <person name="Marius L."/>
            <person name="Chao-Chin C."/>
            <person name="Soichi M."/>
            <person name="Christa L."/>
            <person name="Alexandra C."/>
            <person name="Aurelie L."/>
            <person name="Claudine M."/>
            <person name="Stephan S.C."/>
            <person name="Christoph D."/>
        </authorList>
    </citation>
    <scope>NUCLEOTIDE SEQUENCE [LARGE SCALE GENOMIC DNA]</scope>
    <source>
        <strain evidence="3">CIP 104772 / 73</strain>
    </source>
</reference>
<name>E6YHZ5_BARC7</name>
<keyword evidence="3" id="KW-1185">Reference proteome</keyword>
<dbReference type="AlphaFoldDB" id="E6YHZ5"/>
<dbReference type="KEGG" id="bcd:BARCL_0802"/>
<feature type="transmembrane region" description="Helical" evidence="1">
    <location>
        <begin position="6"/>
        <end position="26"/>
    </location>
</feature>
<feature type="transmembrane region" description="Helical" evidence="1">
    <location>
        <begin position="38"/>
        <end position="61"/>
    </location>
</feature>
<keyword evidence="1" id="KW-0472">Membrane</keyword>
<dbReference type="EMBL" id="FN645454">
    <property type="protein sequence ID" value="CBI76483.1"/>
    <property type="molecule type" value="Genomic_DNA"/>
</dbReference>
<keyword evidence="1" id="KW-1133">Transmembrane helix</keyword>
<reference evidence="2 3" key="2">
    <citation type="journal article" date="2011" name="PLoS Genet.">
        <title>Parallel evolution of a type IV secretion system in radiating lineages of the host-restricted bacterial pathogen Bartonella.</title>
        <authorList>
            <person name="Engel P."/>
            <person name="Salzburger W."/>
            <person name="Liesch M."/>
            <person name="Chang C.C."/>
            <person name="Maruyama S."/>
            <person name="Lanz C."/>
            <person name="Calteau A."/>
            <person name="Lajus A."/>
            <person name="Medigue C."/>
            <person name="Schuster S.C."/>
            <person name="Dehio C."/>
        </authorList>
    </citation>
    <scope>NUCLEOTIDE SEQUENCE [LARGE SCALE GENOMIC DNA]</scope>
    <source>
        <strain evidence="3">CIP 104772 / 73</strain>
    </source>
</reference>
<dbReference type="HOGENOM" id="CLU_2858630_0_0_5"/>